<accession>A0A9P8RI38</accession>
<feature type="chain" id="PRO_5040281018" description="Secreted protein" evidence="1">
    <location>
        <begin position="18"/>
        <end position="90"/>
    </location>
</feature>
<protein>
    <recommendedName>
        <fullName evidence="4">Secreted protein</fullName>
    </recommendedName>
</protein>
<keyword evidence="3" id="KW-1185">Reference proteome</keyword>
<evidence type="ECO:0000256" key="1">
    <source>
        <dbReference type="SAM" id="SignalP"/>
    </source>
</evidence>
<dbReference type="RefSeq" id="XP_045952758.1">
    <property type="nucleotide sequence ID" value="XM_046109577.1"/>
</dbReference>
<dbReference type="Proteomes" id="UP000758603">
    <property type="component" value="Unassembled WGS sequence"/>
</dbReference>
<feature type="signal peptide" evidence="1">
    <location>
        <begin position="1"/>
        <end position="17"/>
    </location>
</feature>
<dbReference type="OrthoDB" id="5194348at2759"/>
<dbReference type="EMBL" id="JAGPXC010000010">
    <property type="protein sequence ID" value="KAH6646244.1"/>
    <property type="molecule type" value="Genomic_DNA"/>
</dbReference>
<name>A0A9P8RI38_9PEZI</name>
<evidence type="ECO:0000313" key="3">
    <source>
        <dbReference type="Proteomes" id="UP000758603"/>
    </source>
</evidence>
<keyword evidence="1" id="KW-0732">Signal</keyword>
<reference evidence="2" key="1">
    <citation type="journal article" date="2021" name="Nat. Commun.">
        <title>Genetic determinants of endophytism in the Arabidopsis root mycobiome.</title>
        <authorList>
            <person name="Mesny F."/>
            <person name="Miyauchi S."/>
            <person name="Thiergart T."/>
            <person name="Pickel B."/>
            <person name="Atanasova L."/>
            <person name="Karlsson M."/>
            <person name="Huettel B."/>
            <person name="Barry K.W."/>
            <person name="Haridas S."/>
            <person name="Chen C."/>
            <person name="Bauer D."/>
            <person name="Andreopoulos W."/>
            <person name="Pangilinan J."/>
            <person name="LaButti K."/>
            <person name="Riley R."/>
            <person name="Lipzen A."/>
            <person name="Clum A."/>
            <person name="Drula E."/>
            <person name="Henrissat B."/>
            <person name="Kohler A."/>
            <person name="Grigoriev I.V."/>
            <person name="Martin F.M."/>
            <person name="Hacquard S."/>
        </authorList>
    </citation>
    <scope>NUCLEOTIDE SEQUENCE</scope>
    <source>
        <strain evidence="2">MPI-SDFR-AT-0073</strain>
    </source>
</reference>
<organism evidence="2 3">
    <name type="scientific">Truncatella angustata</name>
    <dbReference type="NCBI Taxonomy" id="152316"/>
    <lineage>
        <taxon>Eukaryota</taxon>
        <taxon>Fungi</taxon>
        <taxon>Dikarya</taxon>
        <taxon>Ascomycota</taxon>
        <taxon>Pezizomycotina</taxon>
        <taxon>Sordariomycetes</taxon>
        <taxon>Xylariomycetidae</taxon>
        <taxon>Amphisphaeriales</taxon>
        <taxon>Sporocadaceae</taxon>
        <taxon>Truncatella</taxon>
    </lineage>
</organism>
<evidence type="ECO:0008006" key="4">
    <source>
        <dbReference type="Google" id="ProtNLM"/>
    </source>
</evidence>
<proteinExistence type="predicted"/>
<sequence length="90" mass="9501">MHISLYLFSLLFCSVLADGPCDVMSDSCRSVINASACFNEFLAGGGNKDPVLNCLVGTDGSDTPEQKMCACTGCLGPAMLNWISKVKICT</sequence>
<evidence type="ECO:0000313" key="2">
    <source>
        <dbReference type="EMBL" id="KAH6646244.1"/>
    </source>
</evidence>
<dbReference type="AlphaFoldDB" id="A0A9P8RI38"/>
<gene>
    <name evidence="2" type="ORF">BKA67DRAFT_97096</name>
</gene>
<dbReference type="GeneID" id="70138468"/>
<comment type="caution">
    <text evidence="2">The sequence shown here is derived from an EMBL/GenBank/DDBJ whole genome shotgun (WGS) entry which is preliminary data.</text>
</comment>